<name>A0A1H5XZY6_9BACT</name>
<evidence type="ECO:0000256" key="5">
    <source>
        <dbReference type="ARBA" id="ARBA00022679"/>
    </source>
</evidence>
<dbReference type="GO" id="GO:0005524">
    <property type="term" value="F:ATP binding"/>
    <property type="evidence" value="ECO:0007669"/>
    <property type="project" value="UniProtKB-KW"/>
</dbReference>
<dbReference type="SUPFAM" id="SSF52374">
    <property type="entry name" value="Nucleotidylyl transferase"/>
    <property type="match status" value="1"/>
</dbReference>
<evidence type="ECO:0000259" key="12">
    <source>
        <dbReference type="Pfam" id="PF01467"/>
    </source>
</evidence>
<feature type="domain" description="Cytidyltransferase-like" evidence="12">
    <location>
        <begin position="5"/>
        <end position="179"/>
    </location>
</feature>
<dbReference type="HAMAP" id="MF_00244">
    <property type="entry name" value="NaMN_adenylyltr"/>
    <property type="match status" value="1"/>
</dbReference>
<keyword evidence="9 11" id="KW-0520">NAD</keyword>
<evidence type="ECO:0000256" key="1">
    <source>
        <dbReference type="ARBA" id="ARBA00002324"/>
    </source>
</evidence>
<dbReference type="Gene3D" id="3.40.50.620">
    <property type="entry name" value="HUPs"/>
    <property type="match status" value="1"/>
</dbReference>
<dbReference type="CDD" id="cd02165">
    <property type="entry name" value="NMNAT"/>
    <property type="match status" value="1"/>
</dbReference>
<proteinExistence type="inferred from homology"/>
<evidence type="ECO:0000256" key="4">
    <source>
        <dbReference type="ARBA" id="ARBA00022642"/>
    </source>
</evidence>
<dbReference type="GO" id="GO:0004515">
    <property type="term" value="F:nicotinate-nucleotide adenylyltransferase activity"/>
    <property type="evidence" value="ECO:0007669"/>
    <property type="project" value="UniProtKB-UniRule"/>
</dbReference>
<evidence type="ECO:0000256" key="7">
    <source>
        <dbReference type="ARBA" id="ARBA00022741"/>
    </source>
</evidence>
<dbReference type="EC" id="2.7.7.18" evidence="11"/>
<dbReference type="UniPathway" id="UPA00253">
    <property type="reaction ID" value="UER00332"/>
</dbReference>
<sequence>MRVGYFGGTFDPPHRGHLAVACAARDAFSLDLVLLAPTGKQPLKPDARSAPFADRLAMVELLCEGEVGLEASAIDAPRPDGSPNYTIDTLDRLRATLGSTEASAARLELFVVVGADAFLSLPLWHRPEGLLRAAEWIVVSRPGFSREDLRSVALPEDDAERVHLLESVDVPISATDVRSQLLAGERRLESLTPGVLAYIEARHLYGR</sequence>
<evidence type="ECO:0000256" key="9">
    <source>
        <dbReference type="ARBA" id="ARBA00023027"/>
    </source>
</evidence>
<comment type="pathway">
    <text evidence="2 11">Cofactor biosynthesis; NAD(+) biosynthesis; deamido-NAD(+) from nicotinate D-ribonucleotide: step 1/1.</text>
</comment>
<dbReference type="PANTHER" id="PTHR39321">
    <property type="entry name" value="NICOTINATE-NUCLEOTIDE ADENYLYLTRANSFERASE-RELATED"/>
    <property type="match status" value="1"/>
</dbReference>
<dbReference type="InterPro" id="IPR004821">
    <property type="entry name" value="Cyt_trans-like"/>
</dbReference>
<dbReference type="InterPro" id="IPR005248">
    <property type="entry name" value="NadD/NMNAT"/>
</dbReference>
<dbReference type="PANTHER" id="PTHR39321:SF3">
    <property type="entry name" value="PHOSPHOPANTETHEINE ADENYLYLTRANSFERASE"/>
    <property type="match status" value="1"/>
</dbReference>
<gene>
    <name evidence="11" type="primary">nadD</name>
    <name evidence="13" type="ORF">SAMN05421819_2052</name>
</gene>
<dbReference type="RefSeq" id="WP_103932959.1">
    <property type="nucleotide sequence ID" value="NZ_FNVA01000003.1"/>
</dbReference>
<dbReference type="InterPro" id="IPR014729">
    <property type="entry name" value="Rossmann-like_a/b/a_fold"/>
</dbReference>
<dbReference type="Pfam" id="PF01467">
    <property type="entry name" value="CTP_transf_like"/>
    <property type="match status" value="1"/>
</dbReference>
<evidence type="ECO:0000313" key="13">
    <source>
        <dbReference type="EMBL" id="SEG17233.1"/>
    </source>
</evidence>
<dbReference type="AlphaFoldDB" id="A0A1H5XZY6"/>
<evidence type="ECO:0000256" key="11">
    <source>
        <dbReference type="HAMAP-Rule" id="MF_00244"/>
    </source>
</evidence>
<protein>
    <recommendedName>
        <fullName evidence="11">Probable nicotinate-nucleotide adenylyltransferase</fullName>
        <ecNumber evidence="11">2.7.7.18</ecNumber>
    </recommendedName>
    <alternativeName>
        <fullName evidence="11">Deamido-NAD(+) diphosphorylase</fullName>
    </alternativeName>
    <alternativeName>
        <fullName evidence="11">Deamido-NAD(+) pyrophosphorylase</fullName>
    </alternativeName>
    <alternativeName>
        <fullName evidence="11">Nicotinate mononucleotide adenylyltransferase</fullName>
        <shortName evidence="11">NaMN adenylyltransferase</shortName>
    </alternativeName>
</protein>
<dbReference type="EMBL" id="FNVA01000003">
    <property type="protein sequence ID" value="SEG17233.1"/>
    <property type="molecule type" value="Genomic_DNA"/>
</dbReference>
<comment type="catalytic activity">
    <reaction evidence="10 11">
        <text>nicotinate beta-D-ribonucleotide + ATP + H(+) = deamido-NAD(+) + diphosphate</text>
        <dbReference type="Rhea" id="RHEA:22860"/>
        <dbReference type="ChEBI" id="CHEBI:15378"/>
        <dbReference type="ChEBI" id="CHEBI:30616"/>
        <dbReference type="ChEBI" id="CHEBI:33019"/>
        <dbReference type="ChEBI" id="CHEBI:57502"/>
        <dbReference type="ChEBI" id="CHEBI:58437"/>
        <dbReference type="EC" id="2.7.7.18"/>
    </reaction>
</comment>
<evidence type="ECO:0000256" key="10">
    <source>
        <dbReference type="ARBA" id="ARBA00048721"/>
    </source>
</evidence>
<evidence type="ECO:0000256" key="6">
    <source>
        <dbReference type="ARBA" id="ARBA00022695"/>
    </source>
</evidence>
<keyword evidence="4 11" id="KW-0662">Pyridine nucleotide biosynthesis</keyword>
<keyword evidence="5 11" id="KW-0808">Transferase</keyword>
<evidence type="ECO:0000256" key="2">
    <source>
        <dbReference type="ARBA" id="ARBA00005019"/>
    </source>
</evidence>
<dbReference type="GO" id="GO:0009435">
    <property type="term" value="P:NAD+ biosynthetic process"/>
    <property type="evidence" value="ECO:0007669"/>
    <property type="project" value="UniProtKB-UniRule"/>
</dbReference>
<organism evidence="13 14">
    <name type="scientific">Bryocella elongata</name>
    <dbReference type="NCBI Taxonomy" id="863522"/>
    <lineage>
        <taxon>Bacteria</taxon>
        <taxon>Pseudomonadati</taxon>
        <taxon>Acidobacteriota</taxon>
        <taxon>Terriglobia</taxon>
        <taxon>Terriglobales</taxon>
        <taxon>Acidobacteriaceae</taxon>
        <taxon>Bryocella</taxon>
    </lineage>
</organism>
<evidence type="ECO:0000256" key="8">
    <source>
        <dbReference type="ARBA" id="ARBA00022840"/>
    </source>
</evidence>
<dbReference type="OrthoDB" id="5295945at2"/>
<comment type="similarity">
    <text evidence="3 11">Belongs to the NadD family.</text>
</comment>
<dbReference type="Proteomes" id="UP000236728">
    <property type="component" value="Unassembled WGS sequence"/>
</dbReference>
<evidence type="ECO:0000313" key="14">
    <source>
        <dbReference type="Proteomes" id="UP000236728"/>
    </source>
</evidence>
<keyword evidence="8 11" id="KW-0067">ATP-binding</keyword>
<keyword evidence="7 11" id="KW-0547">Nucleotide-binding</keyword>
<comment type="function">
    <text evidence="1 11">Catalyzes the reversible adenylation of nicotinate mononucleotide (NaMN) to nicotinic acid adenine dinucleotide (NaAD).</text>
</comment>
<evidence type="ECO:0000256" key="3">
    <source>
        <dbReference type="ARBA" id="ARBA00009014"/>
    </source>
</evidence>
<dbReference type="NCBIfam" id="TIGR00482">
    <property type="entry name" value="nicotinate (nicotinamide) nucleotide adenylyltransferase"/>
    <property type="match status" value="1"/>
</dbReference>
<accession>A0A1H5XZY6</accession>
<reference evidence="13 14" key="1">
    <citation type="submission" date="2016-10" db="EMBL/GenBank/DDBJ databases">
        <authorList>
            <person name="de Groot N.N."/>
        </authorList>
    </citation>
    <scope>NUCLEOTIDE SEQUENCE [LARGE SCALE GENOMIC DNA]</scope>
    <source>
        <strain evidence="13 14">DSM 22489</strain>
    </source>
</reference>
<keyword evidence="14" id="KW-1185">Reference proteome</keyword>
<keyword evidence="6 11" id="KW-0548">Nucleotidyltransferase</keyword>